<feature type="domain" description="AMP-binding enzyme C-terminal" evidence="6">
    <location>
        <begin position="471"/>
        <end position="582"/>
    </location>
</feature>
<evidence type="ECO:0000313" key="10">
    <source>
        <dbReference type="Proteomes" id="UP000215043"/>
    </source>
</evidence>
<evidence type="ECO:0000256" key="3">
    <source>
        <dbReference type="ARBA" id="ARBA00022832"/>
    </source>
</evidence>
<dbReference type="InterPro" id="IPR000873">
    <property type="entry name" value="AMP-dep_synth/lig_dom"/>
</dbReference>
<evidence type="ECO:0000256" key="4">
    <source>
        <dbReference type="ARBA" id="ARBA00023098"/>
    </source>
</evidence>
<keyword evidence="2" id="KW-0436">Ligase</keyword>
<keyword evidence="3" id="KW-0276">Fatty acid metabolism</keyword>
<dbReference type="Gene3D" id="3.40.50.12780">
    <property type="entry name" value="N-terminal domain of ligase-like"/>
    <property type="match status" value="1"/>
</dbReference>
<dbReference type="SUPFAM" id="SSF56801">
    <property type="entry name" value="Acetyl-CoA synthetase-like"/>
    <property type="match status" value="1"/>
</dbReference>
<dbReference type="eggNOG" id="COG0318">
    <property type="taxonomic scope" value="Bacteria"/>
</dbReference>
<evidence type="ECO:0000313" key="7">
    <source>
        <dbReference type="EMBL" id="ASU78384.1"/>
    </source>
</evidence>
<dbReference type="Pfam" id="PF23024">
    <property type="entry name" value="AMP-dom_DIP2-like"/>
    <property type="match status" value="1"/>
</dbReference>
<comment type="similarity">
    <text evidence="1">Belongs to the ATP-dependent AMP-binding enzyme family.</text>
</comment>
<reference evidence="7 10" key="2">
    <citation type="submission" date="2017-08" db="EMBL/GenBank/DDBJ databases">
        <title>The complete genome sequence of moderately halophilic actinomycete Actinopolyspora erythraea YIM 90600, the producer of novel erythromycin, novel actinopolysporins A-C and tubercidin.</title>
        <authorList>
            <person name="Yin M."/>
            <person name="Tang S."/>
        </authorList>
    </citation>
    <scope>NUCLEOTIDE SEQUENCE [LARGE SCALE GENOMIC DNA]</scope>
    <source>
        <strain evidence="7 10">YIM 90600</strain>
    </source>
</reference>
<dbReference type="CDD" id="cd05931">
    <property type="entry name" value="FAAL"/>
    <property type="match status" value="1"/>
</dbReference>
<dbReference type="GO" id="GO:0005886">
    <property type="term" value="C:plasma membrane"/>
    <property type="evidence" value="ECO:0007669"/>
    <property type="project" value="TreeGrafter"/>
</dbReference>
<dbReference type="Pfam" id="PF00501">
    <property type="entry name" value="AMP-binding"/>
    <property type="match status" value="1"/>
</dbReference>
<accession>A0A099D7X1</accession>
<keyword evidence="9" id="KW-1185">Reference proteome</keyword>
<dbReference type="GO" id="GO:0071766">
    <property type="term" value="P:Actinobacterium-type cell wall biogenesis"/>
    <property type="evidence" value="ECO:0007669"/>
    <property type="project" value="UniProtKB-ARBA"/>
</dbReference>
<name>A0A099D7X1_9ACTN</name>
<protein>
    <recommendedName>
        <fullName evidence="11">Fatty-acid--CoA ligase</fullName>
    </recommendedName>
</protein>
<dbReference type="OrthoDB" id="3671040at2"/>
<dbReference type="RefSeq" id="WP_043571781.1">
    <property type="nucleotide sequence ID" value="NZ_CP022752.1"/>
</dbReference>
<dbReference type="PANTHER" id="PTHR22754">
    <property type="entry name" value="DISCO-INTERACTING PROTEIN 2 DIP2 -RELATED"/>
    <property type="match status" value="1"/>
</dbReference>
<organism evidence="7 10">
    <name type="scientific">Actinopolyspora erythraea</name>
    <dbReference type="NCBI Taxonomy" id="414996"/>
    <lineage>
        <taxon>Bacteria</taxon>
        <taxon>Bacillati</taxon>
        <taxon>Actinomycetota</taxon>
        <taxon>Actinomycetes</taxon>
        <taxon>Actinopolysporales</taxon>
        <taxon>Actinopolysporaceae</taxon>
        <taxon>Actinopolyspora</taxon>
    </lineage>
</organism>
<dbReference type="PANTHER" id="PTHR22754:SF32">
    <property type="entry name" value="DISCO-INTERACTING PROTEIN 2"/>
    <property type="match status" value="1"/>
</dbReference>
<dbReference type="InterPro" id="IPR045851">
    <property type="entry name" value="AMP-bd_C_sf"/>
</dbReference>
<dbReference type="EMBL" id="CP022752">
    <property type="protein sequence ID" value="ASU78384.1"/>
    <property type="molecule type" value="Genomic_DNA"/>
</dbReference>
<dbReference type="AlphaFoldDB" id="A0A099D7X1"/>
<evidence type="ECO:0000259" key="5">
    <source>
        <dbReference type="Pfam" id="PF00501"/>
    </source>
</evidence>
<dbReference type="InterPro" id="IPR042099">
    <property type="entry name" value="ANL_N_sf"/>
</dbReference>
<keyword evidence="4" id="KW-0443">Lipid metabolism</keyword>
<evidence type="ECO:0000259" key="6">
    <source>
        <dbReference type="Pfam" id="PF23024"/>
    </source>
</evidence>
<dbReference type="EMBL" id="JPMV01000014">
    <property type="protein sequence ID" value="KGI81917.1"/>
    <property type="molecule type" value="Genomic_DNA"/>
</dbReference>
<evidence type="ECO:0000256" key="2">
    <source>
        <dbReference type="ARBA" id="ARBA00022598"/>
    </source>
</evidence>
<sequence length="589" mass="63748">MESTTAEFASQCGGQSLTECLDRSARERPDATAITFVDYEASGDGLARSLTVAELHRRVRAVASWTAHHCGPGERVAILAPQGIDYVVGFLGAIRAGTIAVPLFQPDMPGQRGRLAAVLDDCEPAGVLTTKEVFGRVREVLGQRGFGAPPECLAVDAPQEDWFPERLPAPVSADDVAYLQYTSGSTRVPAGVRITHANVVANARQALSAYFGDRVEGGAAVSWLPLFHDMGLVLSVAAPVVGGIRSVLMDPTAFLRRPGRWLHQLSANPRCITAAPNFAFDYTAARVTEREKSRTRLDRVISMINGSEPVRPSTVERFNRAFESCGLRPEAHRSSFGLAEATVFVSTTPAGSPPRSVRFDRDSLGKGIAVAAAGNATSSTLVSCGRPLGQRVAIVDPESHHRLPDTTVGEIWVHGPNTGQGYWNRTGPEEGEVFRARLRDPGELPETGWLRTGDLGVRYEDELFVTGRIKDLIVLDGRNHYPQDLEQTVELHPAVRKHHTAAFAVTVDETERVVVAAEYSRSLPPEQRDSPEISAALRGEIAAAHGVRVHEVLLLEPDTVPRTSSGKVARAACRQHYLDGELGPENTHD</sequence>
<dbReference type="FunFam" id="3.40.50.12780:FF:000013">
    <property type="entry name" value="Long-chain-fatty-acid--AMP ligase FadD32"/>
    <property type="match status" value="1"/>
</dbReference>
<dbReference type="InterPro" id="IPR040097">
    <property type="entry name" value="FAAL/FAAC"/>
</dbReference>
<dbReference type="Gene3D" id="3.30.300.30">
    <property type="match status" value="1"/>
</dbReference>
<reference evidence="8 9" key="1">
    <citation type="journal article" date="2014" name="PLoS ONE">
        <title>Identification and Characterization of a New Erythromycin Biosynthetic Gene Cluster in Actinopolyspora erythraea YIM90600, a Novel Erythronolide-Producing Halophilic Actinomycete Isolated from Salt Field.</title>
        <authorList>
            <person name="Chen D."/>
            <person name="Feng J."/>
            <person name="Huang L."/>
            <person name="Zhang Q."/>
            <person name="Wu J."/>
            <person name="Zhu X."/>
            <person name="Duan Y."/>
            <person name="Xu Z."/>
        </authorList>
    </citation>
    <scope>NUCLEOTIDE SEQUENCE [LARGE SCALE GENOMIC DNA]</scope>
    <source>
        <strain evidence="8 9">YIM90600</strain>
    </source>
</reference>
<evidence type="ECO:0008006" key="11">
    <source>
        <dbReference type="Google" id="ProtNLM"/>
    </source>
</evidence>
<dbReference type="KEGG" id="aey:CDG81_08890"/>
<evidence type="ECO:0000256" key="1">
    <source>
        <dbReference type="ARBA" id="ARBA00006432"/>
    </source>
</evidence>
<dbReference type="Proteomes" id="UP000215043">
    <property type="component" value="Chromosome"/>
</dbReference>
<evidence type="ECO:0000313" key="8">
    <source>
        <dbReference type="EMBL" id="KGI81917.1"/>
    </source>
</evidence>
<dbReference type="GO" id="GO:0016874">
    <property type="term" value="F:ligase activity"/>
    <property type="evidence" value="ECO:0007669"/>
    <property type="project" value="UniProtKB-KW"/>
</dbReference>
<dbReference type="InterPro" id="IPR025110">
    <property type="entry name" value="AMP-bd_C"/>
</dbReference>
<dbReference type="GO" id="GO:0006633">
    <property type="term" value="P:fatty acid biosynthetic process"/>
    <property type="evidence" value="ECO:0007669"/>
    <property type="project" value="TreeGrafter"/>
</dbReference>
<gene>
    <name evidence="7" type="ORF">CDG81_08890</name>
    <name evidence="8" type="ORF">IL38_07785</name>
</gene>
<dbReference type="GO" id="GO:0070566">
    <property type="term" value="F:adenylyltransferase activity"/>
    <property type="evidence" value="ECO:0007669"/>
    <property type="project" value="TreeGrafter"/>
</dbReference>
<proteinExistence type="inferred from homology"/>
<dbReference type="Proteomes" id="UP000029737">
    <property type="component" value="Unassembled WGS sequence"/>
</dbReference>
<feature type="domain" description="AMP-dependent synthetase/ligase" evidence="5">
    <location>
        <begin position="21"/>
        <end position="423"/>
    </location>
</feature>
<dbReference type="HOGENOM" id="CLU_000022_23_7_11"/>
<evidence type="ECO:0000313" key="9">
    <source>
        <dbReference type="Proteomes" id="UP000029737"/>
    </source>
</evidence>